<evidence type="ECO:0000259" key="3">
    <source>
        <dbReference type="Pfam" id="PF00005"/>
    </source>
</evidence>
<dbReference type="PANTHER" id="PTHR43204">
    <property type="entry name" value="ABC TRANSPORTER I FAMILY MEMBER 6, CHLOROPLASTIC"/>
    <property type="match status" value="1"/>
</dbReference>
<dbReference type="InterPro" id="IPR010230">
    <property type="entry name" value="FeS-cluster_ATPase_SufC"/>
</dbReference>
<feature type="domain" description="ABC transporter" evidence="3">
    <location>
        <begin position="13"/>
        <end position="111"/>
    </location>
</feature>
<accession>A0A382H1G6</accession>
<dbReference type="Pfam" id="PF00005">
    <property type="entry name" value="ABC_tran"/>
    <property type="match status" value="1"/>
</dbReference>
<dbReference type="InterPro" id="IPR027417">
    <property type="entry name" value="P-loop_NTPase"/>
</dbReference>
<keyword evidence="1" id="KW-0547">Nucleotide-binding</keyword>
<organism evidence="4">
    <name type="scientific">marine metagenome</name>
    <dbReference type="NCBI Taxonomy" id="408172"/>
    <lineage>
        <taxon>unclassified sequences</taxon>
        <taxon>metagenomes</taxon>
        <taxon>ecological metagenomes</taxon>
    </lineage>
</organism>
<feature type="non-terminal residue" evidence="4">
    <location>
        <position position="1"/>
    </location>
</feature>
<dbReference type="GO" id="GO:0016887">
    <property type="term" value="F:ATP hydrolysis activity"/>
    <property type="evidence" value="ECO:0007669"/>
    <property type="project" value="InterPro"/>
</dbReference>
<reference evidence="4" key="1">
    <citation type="submission" date="2018-05" db="EMBL/GenBank/DDBJ databases">
        <authorList>
            <person name="Lanie J.A."/>
            <person name="Ng W.-L."/>
            <person name="Kazmierczak K.M."/>
            <person name="Andrzejewski T.M."/>
            <person name="Davidsen T.M."/>
            <person name="Wayne K.J."/>
            <person name="Tettelin H."/>
            <person name="Glass J.I."/>
            <person name="Rusch D."/>
            <person name="Podicherti R."/>
            <person name="Tsui H.-C.T."/>
            <person name="Winkler M.E."/>
        </authorList>
    </citation>
    <scope>NUCLEOTIDE SEQUENCE</scope>
</reference>
<sequence length="191" mass="21623">KEQDMINMLPEDRARAGLFLCFQHPTEVPGVRLDHFVRAGYNSIKRANSMEELDVLKFDRLLNEKVGIVEMDRNLTKRYVNEGFSGGEKKRNEILQMAIFEPDLAILDEPDSGLDVDALRIVAEGINQLRNPSKSIILVTHYQRILNYVVPDKVHVLIGGKVVRSGDKNLAAKIESQGYDWLDNTDDATKS</sequence>
<evidence type="ECO:0000256" key="2">
    <source>
        <dbReference type="ARBA" id="ARBA00022840"/>
    </source>
</evidence>
<evidence type="ECO:0000256" key="1">
    <source>
        <dbReference type="ARBA" id="ARBA00022741"/>
    </source>
</evidence>
<dbReference type="PANTHER" id="PTHR43204:SF1">
    <property type="entry name" value="ABC TRANSPORTER I FAMILY MEMBER 6, CHLOROPLASTIC"/>
    <property type="match status" value="1"/>
</dbReference>
<protein>
    <recommendedName>
        <fullName evidence="3">ABC transporter domain-containing protein</fullName>
    </recommendedName>
</protein>
<dbReference type="AlphaFoldDB" id="A0A382H1G6"/>
<dbReference type="EMBL" id="UINC01058245">
    <property type="protein sequence ID" value="SVB80281.1"/>
    <property type="molecule type" value="Genomic_DNA"/>
</dbReference>
<dbReference type="Gene3D" id="3.40.50.300">
    <property type="entry name" value="P-loop containing nucleotide triphosphate hydrolases"/>
    <property type="match status" value="1"/>
</dbReference>
<gene>
    <name evidence="4" type="ORF">METZ01_LOCUS233135</name>
</gene>
<name>A0A382H1G6_9ZZZZ</name>
<dbReference type="InterPro" id="IPR003439">
    <property type="entry name" value="ABC_transporter-like_ATP-bd"/>
</dbReference>
<evidence type="ECO:0000313" key="4">
    <source>
        <dbReference type="EMBL" id="SVB80281.1"/>
    </source>
</evidence>
<dbReference type="GO" id="GO:0005524">
    <property type="term" value="F:ATP binding"/>
    <property type="evidence" value="ECO:0007669"/>
    <property type="project" value="UniProtKB-KW"/>
</dbReference>
<dbReference type="SUPFAM" id="SSF52540">
    <property type="entry name" value="P-loop containing nucleoside triphosphate hydrolases"/>
    <property type="match status" value="1"/>
</dbReference>
<proteinExistence type="predicted"/>
<dbReference type="NCBIfam" id="TIGR01978">
    <property type="entry name" value="sufC"/>
    <property type="match status" value="1"/>
</dbReference>
<keyword evidence="2" id="KW-0067">ATP-binding</keyword>